<sequence>MNHPSILAPALPSGTGLPSLTRAPAAALRRTVRRVSLRVLPWLLPLALLALWQAGAEGGWISPQVLPPPAFVWQTLSDLATSGELWTHLQASLLRVVTGFAIGSLLGLALGSAMGLSPRLQAYVLPTFNALVQIPVLAWLPFVLLLVGIGEPLKYILIAKAALVPVTLNTLQGFRQTPQGLREVGRVYGYTRRQEVLEIVLPHAVPTLFTGLRLGFTKAWLSLVVVELVASSEGIGYLIVYGRQLFQLDLVMAAVIVVGAIGYAIDRLLDLSEQRLLRHRPAHGARS</sequence>
<dbReference type="FunFam" id="1.10.3720.10:FF:000003">
    <property type="entry name" value="Aliphatic sulfonate ABC transporter permease"/>
    <property type="match status" value="1"/>
</dbReference>
<proteinExistence type="inferred from homology"/>
<comment type="subcellular location">
    <subcellularLocation>
        <location evidence="1 7">Cell membrane</location>
        <topology evidence="1 7">Multi-pass membrane protein</topology>
    </subcellularLocation>
</comment>
<protein>
    <submittedName>
        <fullName evidence="9">ABC transporter permease</fullName>
    </submittedName>
</protein>
<reference evidence="9 10" key="1">
    <citation type="submission" date="2016-03" db="EMBL/GenBank/DDBJ databases">
        <authorList>
            <consortium name="Pathogen Informatics"/>
        </authorList>
    </citation>
    <scope>NUCLEOTIDE SEQUENCE [LARGE SCALE GENOMIC DNA]</scope>
    <source>
        <strain evidence="9 10">NCTC13364</strain>
    </source>
</reference>
<evidence type="ECO:0000313" key="10">
    <source>
        <dbReference type="Proteomes" id="UP000077037"/>
    </source>
</evidence>
<dbReference type="InterPro" id="IPR000515">
    <property type="entry name" value="MetI-like"/>
</dbReference>
<dbReference type="PROSITE" id="PS50928">
    <property type="entry name" value="ABC_TM1"/>
    <property type="match status" value="1"/>
</dbReference>
<evidence type="ECO:0000256" key="5">
    <source>
        <dbReference type="ARBA" id="ARBA00022989"/>
    </source>
</evidence>
<dbReference type="InterPro" id="IPR035906">
    <property type="entry name" value="MetI-like_sf"/>
</dbReference>
<dbReference type="GO" id="GO:0005886">
    <property type="term" value="C:plasma membrane"/>
    <property type="evidence" value="ECO:0007669"/>
    <property type="project" value="UniProtKB-SubCell"/>
</dbReference>
<evidence type="ECO:0000256" key="7">
    <source>
        <dbReference type="RuleBase" id="RU363032"/>
    </source>
</evidence>
<dbReference type="Proteomes" id="UP000077037">
    <property type="component" value="Unassembled WGS sequence"/>
</dbReference>
<dbReference type="Gene3D" id="1.10.3720.10">
    <property type="entry name" value="MetI-like"/>
    <property type="match status" value="1"/>
</dbReference>
<dbReference type="SUPFAM" id="SSF161098">
    <property type="entry name" value="MetI-like"/>
    <property type="match status" value="1"/>
</dbReference>
<feature type="transmembrane region" description="Helical" evidence="7">
    <location>
        <begin position="128"/>
        <end position="149"/>
    </location>
</feature>
<evidence type="ECO:0000256" key="1">
    <source>
        <dbReference type="ARBA" id="ARBA00004651"/>
    </source>
</evidence>
<evidence type="ECO:0000313" key="9">
    <source>
        <dbReference type="EMBL" id="SAH95585.1"/>
    </source>
</evidence>
<feature type="transmembrane region" description="Helical" evidence="7">
    <location>
        <begin position="245"/>
        <end position="265"/>
    </location>
</feature>
<dbReference type="EMBL" id="FKBS01000007">
    <property type="protein sequence ID" value="SAH95585.1"/>
    <property type="molecule type" value="Genomic_DNA"/>
</dbReference>
<organism evidence="9 10">
    <name type="scientific">Bordetella ansorpii</name>
    <dbReference type="NCBI Taxonomy" id="288768"/>
    <lineage>
        <taxon>Bacteria</taxon>
        <taxon>Pseudomonadati</taxon>
        <taxon>Pseudomonadota</taxon>
        <taxon>Betaproteobacteria</taxon>
        <taxon>Burkholderiales</taxon>
        <taxon>Alcaligenaceae</taxon>
        <taxon>Bordetella</taxon>
    </lineage>
</organism>
<feature type="transmembrane region" description="Helical" evidence="7">
    <location>
        <begin position="93"/>
        <end position="116"/>
    </location>
</feature>
<dbReference type="Pfam" id="PF00528">
    <property type="entry name" value="BPD_transp_1"/>
    <property type="match status" value="1"/>
</dbReference>
<dbReference type="CDD" id="cd06261">
    <property type="entry name" value="TM_PBP2"/>
    <property type="match status" value="1"/>
</dbReference>
<feature type="transmembrane region" description="Helical" evidence="7">
    <location>
        <begin position="219"/>
        <end position="239"/>
    </location>
</feature>
<dbReference type="OrthoDB" id="5298727at2"/>
<feature type="transmembrane region" description="Helical" evidence="7">
    <location>
        <begin position="39"/>
        <end position="56"/>
    </location>
</feature>
<dbReference type="PANTHER" id="PTHR30151:SF38">
    <property type="entry name" value="ALIPHATIC SULFONATES TRANSPORT PERMEASE PROTEIN SSUC-RELATED"/>
    <property type="match status" value="1"/>
</dbReference>
<dbReference type="GO" id="GO:0042918">
    <property type="term" value="P:alkanesulfonate transmembrane transport"/>
    <property type="evidence" value="ECO:0007669"/>
    <property type="project" value="UniProtKB-ARBA"/>
</dbReference>
<dbReference type="PANTHER" id="PTHR30151">
    <property type="entry name" value="ALKANE SULFONATE ABC TRANSPORTER-RELATED, MEMBRANE SUBUNIT"/>
    <property type="match status" value="1"/>
</dbReference>
<evidence type="ECO:0000256" key="6">
    <source>
        <dbReference type="ARBA" id="ARBA00023136"/>
    </source>
</evidence>
<keyword evidence="2 7" id="KW-0813">Transport</keyword>
<dbReference type="RefSeq" id="WP_066408209.1">
    <property type="nucleotide sequence ID" value="NZ_FKBS01000007.1"/>
</dbReference>
<keyword evidence="4 7" id="KW-0812">Transmembrane</keyword>
<comment type="similarity">
    <text evidence="7">Belongs to the binding-protein-dependent transport system permease family.</text>
</comment>
<evidence type="ECO:0000256" key="4">
    <source>
        <dbReference type="ARBA" id="ARBA00022692"/>
    </source>
</evidence>
<evidence type="ECO:0000259" key="8">
    <source>
        <dbReference type="PROSITE" id="PS50928"/>
    </source>
</evidence>
<evidence type="ECO:0000256" key="2">
    <source>
        <dbReference type="ARBA" id="ARBA00022448"/>
    </source>
</evidence>
<gene>
    <name evidence="9" type="primary">ssuC_7</name>
    <name evidence="9" type="ORF">SAMEA1982600_00728</name>
</gene>
<name>A0A157LFN5_9BORD</name>
<accession>A0A157LFN5</accession>
<evidence type="ECO:0000256" key="3">
    <source>
        <dbReference type="ARBA" id="ARBA00022475"/>
    </source>
</evidence>
<feature type="domain" description="ABC transmembrane type-1" evidence="8">
    <location>
        <begin position="89"/>
        <end position="269"/>
    </location>
</feature>
<keyword evidence="3" id="KW-1003">Cell membrane</keyword>
<keyword evidence="6 7" id="KW-0472">Membrane</keyword>
<dbReference type="AlphaFoldDB" id="A0A157LFN5"/>
<keyword evidence="5 7" id="KW-1133">Transmembrane helix</keyword>